<dbReference type="PANTHER" id="PTHR23502:SF134">
    <property type="entry name" value="MAJOR FACILITATOR SUPERFAMILY (MFS) PROFILE DOMAIN-CONTAINING PROTEIN-RELATED"/>
    <property type="match status" value="1"/>
</dbReference>
<proteinExistence type="predicted"/>
<dbReference type="PANTHER" id="PTHR23502">
    <property type="entry name" value="MAJOR FACILITATOR SUPERFAMILY"/>
    <property type="match status" value="1"/>
</dbReference>
<evidence type="ECO:0000256" key="5">
    <source>
        <dbReference type="SAM" id="Phobius"/>
    </source>
</evidence>
<evidence type="ECO:0000256" key="3">
    <source>
        <dbReference type="ARBA" id="ARBA00022989"/>
    </source>
</evidence>
<dbReference type="GO" id="GO:0022857">
    <property type="term" value="F:transmembrane transporter activity"/>
    <property type="evidence" value="ECO:0007669"/>
    <property type="project" value="InterPro"/>
</dbReference>
<accession>A0A0D2FRN5</accession>
<feature type="domain" description="Major facilitator superfamily (MFS) profile" evidence="6">
    <location>
        <begin position="63"/>
        <end position="152"/>
    </location>
</feature>
<dbReference type="PROSITE" id="PS50850">
    <property type="entry name" value="MFS"/>
    <property type="match status" value="1"/>
</dbReference>
<keyword evidence="8" id="KW-1185">Reference proteome</keyword>
<dbReference type="Proteomes" id="UP000054266">
    <property type="component" value="Unassembled WGS sequence"/>
</dbReference>
<dbReference type="InterPro" id="IPR011701">
    <property type="entry name" value="MFS"/>
</dbReference>
<comment type="subcellular location">
    <subcellularLocation>
        <location evidence="1">Membrane</location>
        <topology evidence="1">Multi-pass membrane protein</topology>
    </subcellularLocation>
</comment>
<organism evidence="7 8">
    <name type="scientific">Phialophora macrospora</name>
    <dbReference type="NCBI Taxonomy" id="1851006"/>
    <lineage>
        <taxon>Eukaryota</taxon>
        <taxon>Fungi</taxon>
        <taxon>Dikarya</taxon>
        <taxon>Ascomycota</taxon>
        <taxon>Pezizomycotina</taxon>
        <taxon>Eurotiomycetes</taxon>
        <taxon>Chaetothyriomycetidae</taxon>
        <taxon>Chaetothyriales</taxon>
        <taxon>Herpotrichiellaceae</taxon>
        <taxon>Phialophora</taxon>
    </lineage>
</organism>
<evidence type="ECO:0000256" key="1">
    <source>
        <dbReference type="ARBA" id="ARBA00004141"/>
    </source>
</evidence>
<evidence type="ECO:0000256" key="2">
    <source>
        <dbReference type="ARBA" id="ARBA00022692"/>
    </source>
</evidence>
<reference evidence="7 8" key="1">
    <citation type="submission" date="2015-01" db="EMBL/GenBank/DDBJ databases">
        <title>The Genome Sequence of Capronia semiimmersa CBS27337.</title>
        <authorList>
            <consortium name="The Broad Institute Genomics Platform"/>
            <person name="Cuomo C."/>
            <person name="de Hoog S."/>
            <person name="Gorbushina A."/>
            <person name="Stielow B."/>
            <person name="Teixiera M."/>
            <person name="Abouelleil A."/>
            <person name="Chapman S.B."/>
            <person name="Priest M."/>
            <person name="Young S.K."/>
            <person name="Wortman J."/>
            <person name="Nusbaum C."/>
            <person name="Birren B."/>
        </authorList>
    </citation>
    <scope>NUCLEOTIDE SEQUENCE [LARGE SCALE GENOMIC DNA]</scope>
    <source>
        <strain evidence="7 8">CBS 27337</strain>
    </source>
</reference>
<feature type="transmembrane region" description="Helical" evidence="5">
    <location>
        <begin position="63"/>
        <end position="82"/>
    </location>
</feature>
<dbReference type="Pfam" id="PF07690">
    <property type="entry name" value="MFS_1"/>
    <property type="match status" value="1"/>
</dbReference>
<dbReference type="SUPFAM" id="SSF103473">
    <property type="entry name" value="MFS general substrate transporter"/>
    <property type="match status" value="1"/>
</dbReference>
<keyword evidence="2 5" id="KW-0812">Transmembrane</keyword>
<feature type="transmembrane region" description="Helical" evidence="5">
    <location>
        <begin position="94"/>
        <end position="117"/>
    </location>
</feature>
<dbReference type="Gene3D" id="1.20.1720.10">
    <property type="entry name" value="Multidrug resistance protein D"/>
    <property type="match status" value="1"/>
</dbReference>
<protein>
    <recommendedName>
        <fullName evidence="6">Major facilitator superfamily (MFS) profile domain-containing protein</fullName>
    </recommendedName>
</protein>
<keyword evidence="4 5" id="KW-0472">Membrane</keyword>
<dbReference type="InterPro" id="IPR020846">
    <property type="entry name" value="MFS_dom"/>
</dbReference>
<evidence type="ECO:0000313" key="8">
    <source>
        <dbReference type="Proteomes" id="UP000054266"/>
    </source>
</evidence>
<name>A0A0D2FRN5_9EURO</name>
<dbReference type="InterPro" id="IPR036259">
    <property type="entry name" value="MFS_trans_sf"/>
</dbReference>
<feature type="transmembrane region" description="Helical" evidence="5">
    <location>
        <begin position="129"/>
        <end position="150"/>
    </location>
</feature>
<evidence type="ECO:0000313" key="7">
    <source>
        <dbReference type="EMBL" id="KIW69225.1"/>
    </source>
</evidence>
<dbReference type="HOGENOM" id="CLU_1791435_0_0_1"/>
<dbReference type="STRING" id="5601.A0A0D2FRN5"/>
<keyword evidence="3 5" id="KW-1133">Transmembrane helix</keyword>
<evidence type="ECO:0000256" key="4">
    <source>
        <dbReference type="ARBA" id="ARBA00023136"/>
    </source>
</evidence>
<dbReference type="EMBL" id="KN846958">
    <property type="protein sequence ID" value="KIW69225.1"/>
    <property type="molecule type" value="Genomic_DNA"/>
</dbReference>
<sequence length="152" mass="16303">MASVTHEAKVERPVVNSDARIDYLELDFETDLCLPPTALPEKTPRFDRYIAPVKLSAGRKNGMLCIACIATIFASFAASSYSPGAEQMGEEFHVSRVAVMVGITSYNMGFAIAPMALAPFSELRGRKPVFLASGAVFLVCNVCCAVTPTYGG</sequence>
<dbReference type="GO" id="GO:0005886">
    <property type="term" value="C:plasma membrane"/>
    <property type="evidence" value="ECO:0007669"/>
    <property type="project" value="TreeGrafter"/>
</dbReference>
<gene>
    <name evidence="7" type="ORF">PV04_05113</name>
</gene>
<dbReference type="AlphaFoldDB" id="A0A0D2FRN5"/>
<evidence type="ECO:0000259" key="6">
    <source>
        <dbReference type="PROSITE" id="PS50850"/>
    </source>
</evidence>